<dbReference type="EMBL" id="WHVB01000023">
    <property type="protein sequence ID" value="KAF8471441.1"/>
    <property type="molecule type" value="Genomic_DNA"/>
</dbReference>
<comment type="caution">
    <text evidence="1">The sequence shown here is derived from an EMBL/GenBank/DDBJ whole genome shotgun (WGS) entry which is preliminary data.</text>
</comment>
<dbReference type="Proteomes" id="UP000759537">
    <property type="component" value="Unassembled WGS sequence"/>
</dbReference>
<keyword evidence="2" id="KW-1185">Reference proteome</keyword>
<reference evidence="1" key="2">
    <citation type="journal article" date="2020" name="Nat. Commun.">
        <title>Large-scale genome sequencing of mycorrhizal fungi provides insights into the early evolution of symbiotic traits.</title>
        <authorList>
            <person name="Miyauchi S."/>
            <person name="Kiss E."/>
            <person name="Kuo A."/>
            <person name="Drula E."/>
            <person name="Kohler A."/>
            <person name="Sanchez-Garcia M."/>
            <person name="Morin E."/>
            <person name="Andreopoulos B."/>
            <person name="Barry K.W."/>
            <person name="Bonito G."/>
            <person name="Buee M."/>
            <person name="Carver A."/>
            <person name="Chen C."/>
            <person name="Cichocki N."/>
            <person name="Clum A."/>
            <person name="Culley D."/>
            <person name="Crous P.W."/>
            <person name="Fauchery L."/>
            <person name="Girlanda M."/>
            <person name="Hayes R.D."/>
            <person name="Keri Z."/>
            <person name="LaButti K."/>
            <person name="Lipzen A."/>
            <person name="Lombard V."/>
            <person name="Magnuson J."/>
            <person name="Maillard F."/>
            <person name="Murat C."/>
            <person name="Nolan M."/>
            <person name="Ohm R.A."/>
            <person name="Pangilinan J."/>
            <person name="Pereira M.F."/>
            <person name="Perotto S."/>
            <person name="Peter M."/>
            <person name="Pfister S."/>
            <person name="Riley R."/>
            <person name="Sitrit Y."/>
            <person name="Stielow J.B."/>
            <person name="Szollosi G."/>
            <person name="Zifcakova L."/>
            <person name="Stursova M."/>
            <person name="Spatafora J.W."/>
            <person name="Tedersoo L."/>
            <person name="Vaario L.M."/>
            <person name="Yamada A."/>
            <person name="Yan M."/>
            <person name="Wang P."/>
            <person name="Xu J."/>
            <person name="Bruns T."/>
            <person name="Baldrian P."/>
            <person name="Vilgalys R."/>
            <person name="Dunand C."/>
            <person name="Henrissat B."/>
            <person name="Grigoriev I.V."/>
            <person name="Hibbett D."/>
            <person name="Nagy L.G."/>
            <person name="Martin F.M."/>
        </authorList>
    </citation>
    <scope>NUCLEOTIDE SEQUENCE</scope>
    <source>
        <strain evidence="1">Prilba</strain>
    </source>
</reference>
<name>A0A9P5JYZ2_9AGAM</name>
<gene>
    <name evidence="1" type="ORF">DFH94DRAFT_769548</name>
</gene>
<accession>A0A9P5JYZ2</accession>
<sequence>MMMSPSRFLLISVHTTLTCSPNSSIWIGFRGRTFPNPIIVHTVLVHIWNKLFVILVTHLSEGWCHFDGSY</sequence>
<evidence type="ECO:0000313" key="1">
    <source>
        <dbReference type="EMBL" id="KAF8471441.1"/>
    </source>
</evidence>
<reference evidence="1" key="1">
    <citation type="submission" date="2019-10" db="EMBL/GenBank/DDBJ databases">
        <authorList>
            <consortium name="DOE Joint Genome Institute"/>
            <person name="Kuo A."/>
            <person name="Miyauchi S."/>
            <person name="Kiss E."/>
            <person name="Drula E."/>
            <person name="Kohler A."/>
            <person name="Sanchez-Garcia M."/>
            <person name="Andreopoulos B."/>
            <person name="Barry K.W."/>
            <person name="Bonito G."/>
            <person name="Buee M."/>
            <person name="Carver A."/>
            <person name="Chen C."/>
            <person name="Cichocki N."/>
            <person name="Clum A."/>
            <person name="Culley D."/>
            <person name="Crous P.W."/>
            <person name="Fauchery L."/>
            <person name="Girlanda M."/>
            <person name="Hayes R."/>
            <person name="Keri Z."/>
            <person name="LaButti K."/>
            <person name="Lipzen A."/>
            <person name="Lombard V."/>
            <person name="Magnuson J."/>
            <person name="Maillard F."/>
            <person name="Morin E."/>
            <person name="Murat C."/>
            <person name="Nolan M."/>
            <person name="Ohm R."/>
            <person name="Pangilinan J."/>
            <person name="Pereira M."/>
            <person name="Perotto S."/>
            <person name="Peter M."/>
            <person name="Riley R."/>
            <person name="Sitrit Y."/>
            <person name="Stielow B."/>
            <person name="Szollosi G."/>
            <person name="Zifcakova L."/>
            <person name="Stursova M."/>
            <person name="Spatafora J.W."/>
            <person name="Tedersoo L."/>
            <person name="Vaario L.-M."/>
            <person name="Yamada A."/>
            <person name="Yan M."/>
            <person name="Wang P."/>
            <person name="Xu J."/>
            <person name="Bruns T."/>
            <person name="Baldrian P."/>
            <person name="Vilgalys R."/>
            <person name="Henrissat B."/>
            <person name="Grigoriev I.V."/>
            <person name="Hibbett D."/>
            <person name="Nagy L.G."/>
            <person name="Martin F.M."/>
        </authorList>
    </citation>
    <scope>NUCLEOTIDE SEQUENCE</scope>
    <source>
        <strain evidence="1">Prilba</strain>
    </source>
</reference>
<proteinExistence type="predicted"/>
<organism evidence="1 2">
    <name type="scientific">Russula ochroleuca</name>
    <dbReference type="NCBI Taxonomy" id="152965"/>
    <lineage>
        <taxon>Eukaryota</taxon>
        <taxon>Fungi</taxon>
        <taxon>Dikarya</taxon>
        <taxon>Basidiomycota</taxon>
        <taxon>Agaricomycotina</taxon>
        <taxon>Agaricomycetes</taxon>
        <taxon>Russulales</taxon>
        <taxon>Russulaceae</taxon>
        <taxon>Russula</taxon>
    </lineage>
</organism>
<dbReference type="AlphaFoldDB" id="A0A9P5JYZ2"/>
<evidence type="ECO:0000313" key="2">
    <source>
        <dbReference type="Proteomes" id="UP000759537"/>
    </source>
</evidence>
<protein>
    <submittedName>
        <fullName evidence="1">Uncharacterized protein</fullName>
    </submittedName>
</protein>